<organism evidence="10 11">
    <name type="scientific">Halobacteriovorax marinus (strain ATCC BAA-682 / DSM 15412 / SJ)</name>
    <name type="common">Bacteriovorax marinus</name>
    <dbReference type="NCBI Taxonomy" id="862908"/>
    <lineage>
        <taxon>Bacteria</taxon>
        <taxon>Pseudomonadati</taxon>
        <taxon>Bdellovibrionota</taxon>
        <taxon>Bacteriovoracia</taxon>
        <taxon>Bacteriovoracales</taxon>
        <taxon>Halobacteriovoraceae</taxon>
        <taxon>Halobacteriovorax</taxon>
    </lineage>
</organism>
<evidence type="ECO:0000256" key="2">
    <source>
        <dbReference type="ARBA" id="ARBA00012621"/>
    </source>
</evidence>
<comment type="pathway">
    <text evidence="1 8">Bacterial outer membrane biogenesis; LPS core biosynthesis.</text>
</comment>
<dbReference type="GO" id="GO:0009245">
    <property type="term" value="P:lipid A biosynthetic process"/>
    <property type="evidence" value="ECO:0007669"/>
    <property type="project" value="TreeGrafter"/>
</dbReference>
<feature type="active site" description="Proton acceptor" evidence="7">
    <location>
        <position position="67"/>
    </location>
</feature>
<dbReference type="InterPro" id="IPR039901">
    <property type="entry name" value="Kdotransferase"/>
</dbReference>
<protein>
    <recommendedName>
        <fullName evidence="3 8">3-deoxy-D-manno-octulosonic acid transferase</fullName>
        <shortName evidence="8">Kdo transferase</shortName>
        <ecNumber evidence="2 8">2.4.99.12</ecNumber>
    </recommendedName>
    <alternativeName>
        <fullName evidence="5 8">Lipid IV(A) 3-deoxy-D-manno-octulosonic acid transferase</fullName>
    </alternativeName>
</protein>
<dbReference type="CAZy" id="GT30">
    <property type="family name" value="Glycosyltransferase Family 30"/>
</dbReference>
<gene>
    <name evidence="10" type="ordered locus">BMS_1827</name>
</gene>
<keyword evidence="8" id="KW-1133">Transmembrane helix</keyword>
<evidence type="ECO:0000256" key="1">
    <source>
        <dbReference type="ARBA" id="ARBA00004713"/>
    </source>
</evidence>
<keyword evidence="8" id="KW-0448">Lipopolysaccharide biosynthesis</keyword>
<dbReference type="UniPathway" id="UPA00958"/>
<dbReference type="Proteomes" id="UP000008963">
    <property type="component" value="Chromosome"/>
</dbReference>
<dbReference type="GO" id="GO:0009244">
    <property type="term" value="P:lipopolysaccharide core region biosynthetic process"/>
    <property type="evidence" value="ECO:0007669"/>
    <property type="project" value="UniProtKB-UniRule"/>
</dbReference>
<dbReference type="Pfam" id="PF04413">
    <property type="entry name" value="Glycos_transf_N"/>
    <property type="match status" value="1"/>
</dbReference>
<dbReference type="PANTHER" id="PTHR42755:SF1">
    <property type="entry name" value="3-DEOXY-D-MANNO-OCTULOSONIC ACID TRANSFERASE, MITOCHONDRIAL-RELATED"/>
    <property type="match status" value="1"/>
</dbReference>
<keyword evidence="8" id="KW-0812">Transmembrane</keyword>
<evidence type="ECO:0000256" key="5">
    <source>
        <dbReference type="ARBA" id="ARBA00031445"/>
    </source>
</evidence>
<evidence type="ECO:0000313" key="10">
    <source>
        <dbReference type="EMBL" id="CBW26648.1"/>
    </source>
</evidence>
<evidence type="ECO:0000259" key="9">
    <source>
        <dbReference type="Pfam" id="PF04413"/>
    </source>
</evidence>
<dbReference type="AlphaFoldDB" id="E1X1Y8"/>
<evidence type="ECO:0000313" key="11">
    <source>
        <dbReference type="Proteomes" id="UP000008963"/>
    </source>
</evidence>
<dbReference type="PATRIC" id="fig|862908.3.peg.1732"/>
<dbReference type="Gene3D" id="3.40.50.11720">
    <property type="entry name" value="3-Deoxy-D-manno-octulosonic-acid transferase, N-terminal domain"/>
    <property type="match status" value="1"/>
</dbReference>
<dbReference type="GO" id="GO:0043842">
    <property type="term" value="F:Kdo transferase activity"/>
    <property type="evidence" value="ECO:0007669"/>
    <property type="project" value="UniProtKB-EC"/>
</dbReference>
<dbReference type="PANTHER" id="PTHR42755">
    <property type="entry name" value="3-DEOXY-MANNO-OCTULOSONATE CYTIDYLYLTRANSFERASE"/>
    <property type="match status" value="1"/>
</dbReference>
<dbReference type="KEGG" id="bmx:BMS_1827"/>
<keyword evidence="4 8" id="KW-0808">Transferase</keyword>
<dbReference type="InterPro" id="IPR007507">
    <property type="entry name" value="Glycos_transf_N"/>
</dbReference>
<comment type="subcellular location">
    <subcellularLocation>
        <location evidence="8">Cell membrane</location>
    </subcellularLocation>
</comment>
<reference evidence="11" key="1">
    <citation type="journal article" date="2013" name="ISME J.">
        <title>A small predatory core genome in the divergent marine Bacteriovorax marinus SJ and the terrestrial Bdellovibrio bacteriovorus.</title>
        <authorList>
            <person name="Crossman L.C."/>
            <person name="Chen H."/>
            <person name="Cerdeno-Tarraga A.M."/>
            <person name="Brooks K."/>
            <person name="Quail M.A."/>
            <person name="Pineiro S.A."/>
            <person name="Hobley L."/>
            <person name="Sockett R.E."/>
            <person name="Bentley S.D."/>
            <person name="Parkhill J."/>
            <person name="Williams H.N."/>
            <person name="Stine O.C."/>
        </authorList>
    </citation>
    <scope>NUCLEOTIDE SEQUENCE [LARGE SCALE GENOMIC DNA]</scope>
    <source>
        <strain evidence="11">ATCC BAA-682 / DSM 15412 / SJ</strain>
    </source>
</reference>
<keyword evidence="8" id="KW-0472">Membrane</keyword>
<dbReference type="OrthoDB" id="5288649at2"/>
<evidence type="ECO:0000256" key="8">
    <source>
        <dbReference type="RuleBase" id="RU365103"/>
    </source>
</evidence>
<evidence type="ECO:0000256" key="6">
    <source>
        <dbReference type="ARBA" id="ARBA00049183"/>
    </source>
</evidence>
<feature type="domain" description="3-deoxy-D-manno-octulosonic-acid transferase N-terminal" evidence="9">
    <location>
        <begin position="56"/>
        <end position="205"/>
    </location>
</feature>
<comment type="function">
    <text evidence="8">Involved in lipopolysaccharide (LPS) biosynthesis. Catalyzes the transfer of 3-deoxy-D-manno-octulosonate (Kdo) residue(s) from CMP-Kdo to lipid IV(A), the tetraacyldisaccharide-1,4'-bisphosphate precursor of lipid A.</text>
</comment>
<dbReference type="GO" id="GO:0005886">
    <property type="term" value="C:plasma membrane"/>
    <property type="evidence" value="ECO:0007669"/>
    <property type="project" value="UniProtKB-SubCell"/>
</dbReference>
<dbReference type="HOGENOM" id="CLU_036146_2_1_7"/>
<feature type="transmembrane region" description="Helical" evidence="8">
    <location>
        <begin position="12"/>
        <end position="34"/>
    </location>
</feature>
<evidence type="ECO:0000256" key="3">
    <source>
        <dbReference type="ARBA" id="ARBA00019077"/>
    </source>
</evidence>
<dbReference type="EMBL" id="FQ312005">
    <property type="protein sequence ID" value="CBW26648.1"/>
    <property type="molecule type" value="Genomic_DNA"/>
</dbReference>
<sequence>MMLNTYLSFQRFALLFQWLIAPFFELLALFVGPIKNRKAFELSKKIITYKDRGISASHCFHVSSEGELEQAMPLITHFLEQGLYIELVYTSPSVDRKCTELAKRYERLNILPLPLMTIYRRNFSSWVTAKSFFMCRYDFFSELMLYGARSDVRFTLLSASLKGKKLSGLNRIFYRALYNCFDYIIAASEIELKNFNELRLKSKVHLRTFEMRLLQISKRISNSKTTIESSRDISNFFSQLQAKDVQSNFIIGSAWPVDLDILRSSSLQEKILSGELTLVIAPHSLSSSAIAEILSTIEKLAPTLSSQVIDENTTLENGYIYINKTPGVLLESYCYFGHVLVGGGHGRSIHSVLEPFLCGARIYCGPKIFRSTEFDFTKEISPSEVIVVEDLSKITSSISEYNREYETAKRRKVVAQYEEGFQQLMDLFRC</sequence>
<dbReference type="Gene3D" id="3.40.50.2000">
    <property type="entry name" value="Glycogen Phosphorylase B"/>
    <property type="match status" value="1"/>
</dbReference>
<keyword evidence="11" id="KW-1185">Reference proteome</keyword>
<keyword evidence="8" id="KW-1003">Cell membrane</keyword>
<dbReference type="EC" id="2.4.99.12" evidence="2 8"/>
<name>E1X1Y8_HALMS</name>
<comment type="catalytic activity">
    <reaction evidence="6 8">
        <text>lipid IVA (E. coli) + CMP-3-deoxy-beta-D-manno-octulosonate = alpha-Kdo-(2-&gt;6)-lipid IVA (E. coli) + CMP + H(+)</text>
        <dbReference type="Rhea" id="RHEA:28066"/>
        <dbReference type="ChEBI" id="CHEBI:15378"/>
        <dbReference type="ChEBI" id="CHEBI:58603"/>
        <dbReference type="ChEBI" id="CHEBI:60364"/>
        <dbReference type="ChEBI" id="CHEBI:60377"/>
        <dbReference type="ChEBI" id="CHEBI:85987"/>
        <dbReference type="EC" id="2.4.99.12"/>
    </reaction>
</comment>
<accession>E1X1Y8</accession>
<comment type="similarity">
    <text evidence="8">Belongs to the glycosyltransferase group 1 family.</text>
</comment>
<dbReference type="RefSeq" id="WP_014244429.1">
    <property type="nucleotide sequence ID" value="NC_016620.1"/>
</dbReference>
<dbReference type="STRING" id="862908.BMS_1827"/>
<evidence type="ECO:0000256" key="4">
    <source>
        <dbReference type="ARBA" id="ARBA00022679"/>
    </source>
</evidence>
<dbReference type="InterPro" id="IPR038107">
    <property type="entry name" value="Glycos_transf_N_sf"/>
</dbReference>
<dbReference type="eggNOG" id="COG1519">
    <property type="taxonomic scope" value="Bacteria"/>
</dbReference>
<proteinExistence type="inferred from homology"/>
<evidence type="ECO:0000256" key="7">
    <source>
        <dbReference type="PIRSR" id="PIRSR639901-1"/>
    </source>
</evidence>